<reference evidence="2" key="1">
    <citation type="submission" date="2016-02" db="EMBL/GenBank/DDBJ databases">
        <authorList>
            <person name="Isern S."/>
            <person name="Barcellona C.M."/>
            <person name="Dozier K.D."/>
            <person name="Faust J.M."/>
            <person name="Fedrick A.J."/>
            <person name="Gagliardi L.E."/>
            <person name="Gatt S.M."/>
            <person name="Gleason P.S."/>
            <person name="Gomez E.A."/>
            <person name="Hoffman A.M."/>
            <person name="Jenkins M."/>
            <person name="Jones M.J."/>
            <person name="Lang J.F."/>
            <person name="Lequay S.M."/>
            <person name="Mars P.J."/>
            <person name="Mtchedlidze N."/>
            <person name="Osking Z.B."/>
            <person name="Paul L.M."/>
            <person name="Pica A.N."/>
            <person name="Robison M.D."/>
            <person name="Rodriguez D."/>
            <person name="Rosales K.A."/>
            <person name="Saravis L.E."/>
            <person name="Sisson B.M."/>
            <person name="Tan A.L."/>
            <person name="Voltaire R."/>
            <person name="Michael S.F."/>
            <person name="Warner M.H."/>
            <person name="Bradley K.W."/>
            <person name="Asai D.J."/>
            <person name="Bowman C.A."/>
            <person name="Russell D.A."/>
            <person name="Pope W.H."/>
            <person name="Jacobs-Sera D."/>
            <person name="Hendrix R.W."/>
            <person name="Hatfull G.F."/>
        </authorList>
    </citation>
    <scope>NUCLEOTIDE SEQUENCE [LARGE SCALE GENOMIC DNA]</scope>
</reference>
<organism evidence="1 2">
    <name type="scientific">Mycobacterium phage Bipper</name>
    <dbReference type="NCBI Taxonomy" id="1805457"/>
    <lineage>
        <taxon>Viruses</taxon>
        <taxon>Duplodnaviria</taxon>
        <taxon>Heunggongvirae</taxon>
        <taxon>Uroviricota</taxon>
        <taxon>Caudoviricetes</taxon>
        <taxon>Bippervirus</taxon>
        <taxon>Bippervirus bipper</taxon>
    </lineage>
</organism>
<dbReference type="Proteomes" id="UP000201826">
    <property type="component" value="Segment"/>
</dbReference>
<accession>A0A142F2Q1</accession>
<protein>
    <submittedName>
        <fullName evidence="1">Uncharacterized protein</fullName>
    </submittedName>
</protein>
<name>A0A142F2Q1_9CAUD</name>
<keyword evidence="2" id="KW-1185">Reference proteome</keyword>
<sequence length="86" mass="9341">MTTTNRVCYYTNESFYNRDQRGYEVAKVTENEAGYVPCFGLYPTPDAALAAADQMNAPLGLTRDDVLAIVASSMAQGPVGGQPMER</sequence>
<evidence type="ECO:0000313" key="1">
    <source>
        <dbReference type="EMBL" id="AMQ67058.1"/>
    </source>
</evidence>
<evidence type="ECO:0000313" key="2">
    <source>
        <dbReference type="Proteomes" id="UP000201826"/>
    </source>
</evidence>
<dbReference type="GeneID" id="29125844"/>
<dbReference type="EMBL" id="KU728633">
    <property type="protein sequence ID" value="AMQ67058.1"/>
    <property type="molecule type" value="Genomic_DNA"/>
</dbReference>
<dbReference type="OrthoDB" id="39681at10239"/>
<dbReference type="KEGG" id="vg:29125844"/>
<proteinExistence type="predicted"/>
<gene>
    <name evidence="1" type="primary">123</name>
    <name evidence="1" type="ORF">SEA_BIPPER_123</name>
</gene>
<dbReference type="RefSeq" id="YP_009303270.1">
    <property type="nucleotide sequence ID" value="NC_031253.1"/>
</dbReference>